<evidence type="ECO:0000256" key="2">
    <source>
        <dbReference type="ARBA" id="ARBA00022475"/>
    </source>
</evidence>
<comment type="caution">
    <text evidence="8">The sequence shown here is derived from an EMBL/GenBank/DDBJ whole genome shotgun (WGS) entry which is preliminary data.</text>
</comment>
<accession>A0ABQ6HFL3</accession>
<dbReference type="Proteomes" id="UP001157134">
    <property type="component" value="Unassembled WGS sequence"/>
</dbReference>
<evidence type="ECO:0000256" key="4">
    <source>
        <dbReference type="ARBA" id="ARBA00022989"/>
    </source>
</evidence>
<name>A0ABQ6HFL3_9GAMM</name>
<evidence type="ECO:0000313" key="8">
    <source>
        <dbReference type="EMBL" id="GLX86285.1"/>
    </source>
</evidence>
<feature type="transmembrane region" description="Helical" evidence="6">
    <location>
        <begin position="159"/>
        <end position="180"/>
    </location>
</feature>
<dbReference type="InterPro" id="IPR032816">
    <property type="entry name" value="VTT_dom"/>
</dbReference>
<reference evidence="8 9" key="1">
    <citation type="submission" date="2023-03" db="EMBL/GenBank/DDBJ databases">
        <title>Thalassotalea loyana LMG 22536T draft genome sequence.</title>
        <authorList>
            <person name="Sawabe T."/>
        </authorList>
    </citation>
    <scope>NUCLEOTIDE SEQUENCE [LARGE SCALE GENOMIC DNA]</scope>
    <source>
        <strain evidence="8 9">LMG 22536</strain>
    </source>
</reference>
<evidence type="ECO:0000256" key="3">
    <source>
        <dbReference type="ARBA" id="ARBA00022692"/>
    </source>
</evidence>
<protein>
    <recommendedName>
        <fullName evidence="6">TVP38/TMEM64 family membrane protein</fullName>
    </recommendedName>
</protein>
<feature type="transmembrane region" description="Helical" evidence="6">
    <location>
        <begin position="7"/>
        <end position="27"/>
    </location>
</feature>
<proteinExistence type="inferred from homology"/>
<keyword evidence="4 6" id="KW-1133">Transmembrane helix</keyword>
<dbReference type="EMBL" id="BSSV01000005">
    <property type="protein sequence ID" value="GLX86285.1"/>
    <property type="molecule type" value="Genomic_DNA"/>
</dbReference>
<dbReference type="PANTHER" id="PTHR12677:SF59">
    <property type="entry name" value="GOLGI APPARATUS MEMBRANE PROTEIN TVP38-RELATED"/>
    <property type="match status" value="1"/>
</dbReference>
<feature type="transmembrane region" description="Helical" evidence="6">
    <location>
        <begin position="135"/>
        <end position="152"/>
    </location>
</feature>
<evidence type="ECO:0000256" key="5">
    <source>
        <dbReference type="ARBA" id="ARBA00023136"/>
    </source>
</evidence>
<evidence type="ECO:0000256" key="1">
    <source>
        <dbReference type="ARBA" id="ARBA00004651"/>
    </source>
</evidence>
<dbReference type="Pfam" id="PF09335">
    <property type="entry name" value="VTT_dom"/>
    <property type="match status" value="1"/>
</dbReference>
<dbReference type="PANTHER" id="PTHR12677">
    <property type="entry name" value="GOLGI APPARATUS MEMBRANE PROTEIN TVP38-RELATED"/>
    <property type="match status" value="1"/>
</dbReference>
<evidence type="ECO:0000259" key="7">
    <source>
        <dbReference type="Pfam" id="PF09335"/>
    </source>
</evidence>
<sequence>MVGVNKSIILTTIVAIALFALAIIPSQLWLTQDNISAWIDTWLPEGLLLQVISLYGVFALALTLGVPRQFAAIACGYILGQWAGMLVGLFAAVSACFLTSIMARFMFADFVGRRFHKQQNAIYQFLSINEFTKALIIRLLPVGSNFLTNVVAGSCNIKLAPFIAGSALGFIPQMLIFSLVGAGVKLSSSTHILSAGALFVVALILGFWLYKQESQAKKKGSKSFD</sequence>
<comment type="subcellular location">
    <subcellularLocation>
        <location evidence="1 6">Cell membrane</location>
        <topology evidence="1 6">Multi-pass membrane protein</topology>
    </subcellularLocation>
</comment>
<feature type="domain" description="VTT" evidence="7">
    <location>
        <begin position="66"/>
        <end position="182"/>
    </location>
</feature>
<evidence type="ECO:0000256" key="6">
    <source>
        <dbReference type="RuleBase" id="RU366058"/>
    </source>
</evidence>
<keyword evidence="5 6" id="KW-0472">Membrane</keyword>
<gene>
    <name evidence="8" type="ORF">tloyanaT_25380</name>
</gene>
<keyword evidence="3 6" id="KW-0812">Transmembrane</keyword>
<feature type="transmembrane region" description="Helical" evidence="6">
    <location>
        <begin position="78"/>
        <end position="107"/>
    </location>
</feature>
<keyword evidence="9" id="KW-1185">Reference proteome</keyword>
<feature type="transmembrane region" description="Helical" evidence="6">
    <location>
        <begin position="192"/>
        <end position="210"/>
    </location>
</feature>
<evidence type="ECO:0000313" key="9">
    <source>
        <dbReference type="Proteomes" id="UP001157134"/>
    </source>
</evidence>
<dbReference type="InterPro" id="IPR015414">
    <property type="entry name" value="TMEM64"/>
</dbReference>
<keyword evidence="2 6" id="KW-1003">Cell membrane</keyword>
<organism evidence="8 9">
    <name type="scientific">Thalassotalea loyana</name>
    <dbReference type="NCBI Taxonomy" id="280483"/>
    <lineage>
        <taxon>Bacteria</taxon>
        <taxon>Pseudomonadati</taxon>
        <taxon>Pseudomonadota</taxon>
        <taxon>Gammaproteobacteria</taxon>
        <taxon>Alteromonadales</taxon>
        <taxon>Colwelliaceae</taxon>
        <taxon>Thalassotalea</taxon>
    </lineage>
</organism>
<feature type="transmembrane region" description="Helical" evidence="6">
    <location>
        <begin position="47"/>
        <end position="66"/>
    </location>
</feature>
<comment type="similarity">
    <text evidence="6">Belongs to the TVP38/TMEM64 family.</text>
</comment>